<keyword evidence="3" id="KW-1185">Reference proteome</keyword>
<name>A0A495XK36_9PSEU</name>
<sequence length="50" mass="5142">MTLAAVFLAVAALNAVFALLDHATWRSVTAGACAVTAAALLLTAVSDRRR</sequence>
<dbReference type="Proteomes" id="UP000272729">
    <property type="component" value="Unassembled WGS sequence"/>
</dbReference>
<dbReference type="AlphaFoldDB" id="A0A495XK36"/>
<dbReference type="EMBL" id="RBXR01000001">
    <property type="protein sequence ID" value="RKT74049.1"/>
    <property type="molecule type" value="Genomic_DNA"/>
</dbReference>
<keyword evidence="1" id="KW-0812">Transmembrane</keyword>
<keyword evidence="1" id="KW-1133">Transmembrane helix</keyword>
<organism evidence="2 3">
    <name type="scientific">Saccharothrix variisporea</name>
    <dbReference type="NCBI Taxonomy" id="543527"/>
    <lineage>
        <taxon>Bacteria</taxon>
        <taxon>Bacillati</taxon>
        <taxon>Actinomycetota</taxon>
        <taxon>Actinomycetes</taxon>
        <taxon>Pseudonocardiales</taxon>
        <taxon>Pseudonocardiaceae</taxon>
        <taxon>Saccharothrix</taxon>
    </lineage>
</organism>
<reference evidence="2 3" key="1">
    <citation type="submission" date="2018-10" db="EMBL/GenBank/DDBJ databases">
        <title>Sequencing the genomes of 1000 actinobacteria strains.</title>
        <authorList>
            <person name="Klenk H.-P."/>
        </authorList>
    </citation>
    <scope>NUCLEOTIDE SEQUENCE [LARGE SCALE GENOMIC DNA]</scope>
    <source>
        <strain evidence="2 3">DSM 43911</strain>
    </source>
</reference>
<accession>A0A495XK36</accession>
<protein>
    <submittedName>
        <fullName evidence="2">Uncharacterized protein</fullName>
    </submittedName>
</protein>
<gene>
    <name evidence="2" type="ORF">DFJ66_7391</name>
</gene>
<evidence type="ECO:0000313" key="2">
    <source>
        <dbReference type="EMBL" id="RKT74049.1"/>
    </source>
</evidence>
<feature type="transmembrane region" description="Helical" evidence="1">
    <location>
        <begin position="28"/>
        <end position="45"/>
    </location>
</feature>
<proteinExistence type="predicted"/>
<keyword evidence="1" id="KW-0472">Membrane</keyword>
<evidence type="ECO:0000313" key="3">
    <source>
        <dbReference type="Proteomes" id="UP000272729"/>
    </source>
</evidence>
<evidence type="ECO:0000256" key="1">
    <source>
        <dbReference type="SAM" id="Phobius"/>
    </source>
</evidence>
<comment type="caution">
    <text evidence="2">The sequence shown here is derived from an EMBL/GenBank/DDBJ whole genome shotgun (WGS) entry which is preliminary data.</text>
</comment>